<evidence type="ECO:0000313" key="1">
    <source>
        <dbReference type="EMBL" id="KHN79202.1"/>
    </source>
</evidence>
<dbReference type="EMBL" id="JPKZ01001931">
    <property type="protein sequence ID" value="KHN79202.1"/>
    <property type="molecule type" value="Genomic_DNA"/>
</dbReference>
<protein>
    <submittedName>
        <fullName evidence="1">Tectonin beta-propeller repeat-containing protein 2</fullName>
    </submittedName>
</protein>
<reference evidence="1 2" key="1">
    <citation type="submission" date="2014-11" db="EMBL/GenBank/DDBJ databases">
        <title>Genetic blueprint of the zoonotic pathogen Toxocara canis.</title>
        <authorList>
            <person name="Zhu X.-Q."/>
            <person name="Korhonen P.K."/>
            <person name="Cai H."/>
            <person name="Young N.D."/>
            <person name="Nejsum P."/>
            <person name="von Samson-Himmelstjerna G."/>
            <person name="Boag P.R."/>
            <person name="Tan P."/>
            <person name="Li Q."/>
            <person name="Min J."/>
            <person name="Yang Y."/>
            <person name="Wang X."/>
            <person name="Fang X."/>
            <person name="Hall R.S."/>
            <person name="Hofmann A."/>
            <person name="Sternberg P.W."/>
            <person name="Jex A.R."/>
            <person name="Gasser R.B."/>
        </authorList>
    </citation>
    <scope>NUCLEOTIDE SEQUENCE [LARGE SCALE GENOMIC DNA]</scope>
    <source>
        <strain evidence="1">PN_DK_2014</strain>
    </source>
</reference>
<sequence length="449" mass="49415">MELPYSCVSFSVSSQYIVICHAKKKKKPRYMSIPSVSEGQWVPIKQDAEVIETNDGGTLLWRIHKGVVYSPVLEEASCSNPCASNWVIVANEGGGVVECALTRDAAWYITKSGEVYVQLRLPEMGILSRCESAWPLECITASEVAVWALQAETGRLVVRAGLVHCPIGLDWVEIEPEGPTRLISICLYGQSGWAIDEGRSLWFTNGVDFRSPFGTSGAWLQVCRPWDLSVDSSRLHTLRCSVRVSSLGVFVCMSRKIYWACSSSPLTGHRFRRIVPEKLAINDSFEALSAGSVRAKNLVQLVSFDTSVYVLDSSGCIYVRRNLGDIAPFGSEWTALNTGSCGAPIVSFAVTAISMWVLTAEAKILMLSRSGNTEPCVDEKAEWLKVRPPTGEVSFDQIRASCSGIYVWLFSRVSGRSWARSAVSDQCPCGKSWTEVSASSYLLYFGLNF</sequence>
<dbReference type="OrthoDB" id="9930272at2759"/>
<dbReference type="AlphaFoldDB" id="A0A0B2VCM7"/>
<dbReference type="SMART" id="SM00706">
    <property type="entry name" value="TECPR"/>
    <property type="match status" value="3"/>
</dbReference>
<keyword evidence="2" id="KW-1185">Reference proteome</keyword>
<dbReference type="STRING" id="6265.A0A0B2VCM7"/>
<proteinExistence type="predicted"/>
<evidence type="ECO:0000313" key="2">
    <source>
        <dbReference type="Proteomes" id="UP000031036"/>
    </source>
</evidence>
<comment type="caution">
    <text evidence="1">The sequence shown here is derived from an EMBL/GenBank/DDBJ whole genome shotgun (WGS) entry which is preliminary data.</text>
</comment>
<accession>A0A0B2VCM7</accession>
<dbReference type="InterPro" id="IPR006624">
    <property type="entry name" value="Beta-propeller_rpt_TECPR"/>
</dbReference>
<organism evidence="1 2">
    <name type="scientific">Toxocara canis</name>
    <name type="common">Canine roundworm</name>
    <dbReference type="NCBI Taxonomy" id="6265"/>
    <lineage>
        <taxon>Eukaryota</taxon>
        <taxon>Metazoa</taxon>
        <taxon>Ecdysozoa</taxon>
        <taxon>Nematoda</taxon>
        <taxon>Chromadorea</taxon>
        <taxon>Rhabditida</taxon>
        <taxon>Spirurina</taxon>
        <taxon>Ascaridomorpha</taxon>
        <taxon>Ascaridoidea</taxon>
        <taxon>Toxocaridae</taxon>
        <taxon>Toxocara</taxon>
    </lineage>
</organism>
<dbReference type="Proteomes" id="UP000031036">
    <property type="component" value="Unassembled WGS sequence"/>
</dbReference>
<gene>
    <name evidence="1" type="primary">TECPR2</name>
    <name evidence="1" type="ORF">Tcan_04367</name>
</gene>
<name>A0A0B2VCM7_TOXCA</name>